<dbReference type="Pfam" id="PF00578">
    <property type="entry name" value="AhpC-TSA"/>
    <property type="match status" value="1"/>
</dbReference>
<dbReference type="PROSITE" id="PS51352">
    <property type="entry name" value="THIOREDOXIN_2"/>
    <property type="match status" value="1"/>
</dbReference>
<evidence type="ECO:0000259" key="2">
    <source>
        <dbReference type="PROSITE" id="PS51352"/>
    </source>
</evidence>
<dbReference type="SUPFAM" id="SSF52833">
    <property type="entry name" value="Thioredoxin-like"/>
    <property type="match status" value="1"/>
</dbReference>
<feature type="domain" description="Thioredoxin" evidence="2">
    <location>
        <begin position="534"/>
        <end position="682"/>
    </location>
</feature>
<proteinExistence type="predicted"/>
<reference evidence="3 4" key="1">
    <citation type="submission" date="2019-04" db="EMBL/GenBank/DDBJ databases">
        <title>Sphingobacterium olei sp. nov., isolated from oil-contaminated soil.</title>
        <authorList>
            <person name="Liu B."/>
        </authorList>
    </citation>
    <scope>NUCLEOTIDE SEQUENCE [LARGE SCALE GENOMIC DNA]</scope>
    <source>
        <strain evidence="3 4">Y3L14</strain>
    </source>
</reference>
<evidence type="ECO:0000313" key="3">
    <source>
        <dbReference type="EMBL" id="TJY68141.1"/>
    </source>
</evidence>
<dbReference type="EMBL" id="SUKA01000001">
    <property type="protein sequence ID" value="TJY68141.1"/>
    <property type="molecule type" value="Genomic_DNA"/>
</dbReference>
<dbReference type="CDD" id="cd02966">
    <property type="entry name" value="TlpA_like_family"/>
    <property type="match status" value="1"/>
</dbReference>
<dbReference type="InterPro" id="IPR013766">
    <property type="entry name" value="Thioredoxin_domain"/>
</dbReference>
<gene>
    <name evidence="3" type="ORF">FAZ19_02455</name>
</gene>
<sequence>MRKLRKGERYALFSNTKDNPLEGQESFNIKEVPNTRRLKESLVTKLNGKKELERKHKRGICKPKYGVSNCVSRTYNPKSGIRKYECGIYEPKYTVSNCVSRTRNPKSGIRKHECDIYEPKYAISNCVCRTRNPKSGISNPKSGISKHKCGICEPKYTVSNCVSRTRNPKSGISKHKCGICKLKYAVSNCVSHTCKRVSRICSWNSVVSNYKSSIWVFKNVACKPKCRKSKHKHGICEHVSSIRNCELRKSKREPRIRNRENAILSVAPALSVSQSISPFIRPISYISWGRLRLDFGRAMFLTEAGPKPEDYQQQKMQKTSKRRVEERQKKVRTTCVKNAVDLRSLYQKATVSIRVTYQKYTLDLLKTYQRLTKKLPIRYQEVGNKLVALYRNASDNLHAFGSLTVASLRRNGMLLSKGSAIFSTFLLYFVVLFSDAQAQSAGERAADGSPTEYQGRVLSDAAFTPIEGAKIERLANKTRELVFSDTAGYFVIPPHWGDDSIRVSFHSFGAVTKALYDGKLIRGKSTVFLKKDTSFIGKPFLGDSIPDSIWDLPLQVVNEKSGRRIVTLREYQHKDLIVLDFWATWCSPCVKALDHLNELQQDYGQQLMVLPVHNSNHTTVAAFIKNRGWDMPCVVGENYFILQSHFFKRPVVGNPIFIYKGRYLACPSVRGYDDAAIRGILEGRPVDIVNRFEATHMEGLEGRR</sequence>
<evidence type="ECO:0000313" key="4">
    <source>
        <dbReference type="Proteomes" id="UP000309872"/>
    </source>
</evidence>
<dbReference type="InterPro" id="IPR036249">
    <property type="entry name" value="Thioredoxin-like_sf"/>
</dbReference>
<protein>
    <submittedName>
        <fullName evidence="3">TlpA family protein disulfide reductase</fullName>
    </submittedName>
</protein>
<dbReference type="PANTHER" id="PTHR42852:SF13">
    <property type="entry name" value="PROTEIN DIPZ"/>
    <property type="match status" value="1"/>
</dbReference>
<dbReference type="GO" id="GO:0016491">
    <property type="term" value="F:oxidoreductase activity"/>
    <property type="evidence" value="ECO:0007669"/>
    <property type="project" value="InterPro"/>
</dbReference>
<name>A0A4U0H8J9_9SPHI</name>
<keyword evidence="4" id="KW-1185">Reference proteome</keyword>
<feature type="region of interest" description="Disordered" evidence="1">
    <location>
        <begin position="307"/>
        <end position="326"/>
    </location>
</feature>
<dbReference type="InterPro" id="IPR050553">
    <property type="entry name" value="Thioredoxin_ResA/DsbE_sf"/>
</dbReference>
<organism evidence="3 4">
    <name type="scientific">Sphingobacterium alkalisoli</name>
    <dbReference type="NCBI Taxonomy" id="1874115"/>
    <lineage>
        <taxon>Bacteria</taxon>
        <taxon>Pseudomonadati</taxon>
        <taxon>Bacteroidota</taxon>
        <taxon>Sphingobacteriia</taxon>
        <taxon>Sphingobacteriales</taxon>
        <taxon>Sphingobacteriaceae</taxon>
        <taxon>Sphingobacterium</taxon>
    </lineage>
</organism>
<dbReference type="OrthoDB" id="793244at2"/>
<dbReference type="PANTHER" id="PTHR42852">
    <property type="entry name" value="THIOL:DISULFIDE INTERCHANGE PROTEIN DSBE"/>
    <property type="match status" value="1"/>
</dbReference>
<dbReference type="GO" id="GO:0016209">
    <property type="term" value="F:antioxidant activity"/>
    <property type="evidence" value="ECO:0007669"/>
    <property type="project" value="InterPro"/>
</dbReference>
<dbReference type="InterPro" id="IPR000866">
    <property type="entry name" value="AhpC/TSA"/>
</dbReference>
<dbReference type="AlphaFoldDB" id="A0A4U0H8J9"/>
<comment type="caution">
    <text evidence="3">The sequence shown here is derived from an EMBL/GenBank/DDBJ whole genome shotgun (WGS) entry which is preliminary data.</text>
</comment>
<accession>A0A4U0H8J9</accession>
<dbReference type="Gene3D" id="3.40.30.10">
    <property type="entry name" value="Glutaredoxin"/>
    <property type="match status" value="1"/>
</dbReference>
<evidence type="ECO:0000256" key="1">
    <source>
        <dbReference type="SAM" id="MobiDB-lite"/>
    </source>
</evidence>
<dbReference type="Proteomes" id="UP000309872">
    <property type="component" value="Unassembled WGS sequence"/>
</dbReference>